<evidence type="ECO:0000259" key="2">
    <source>
        <dbReference type="Pfam" id="PF13904"/>
    </source>
</evidence>
<dbReference type="PANTHER" id="PTHR23247">
    <property type="entry name" value="NY-REN-41 ANTIGEN L15 -RELATED"/>
    <property type="match status" value="1"/>
</dbReference>
<dbReference type="InterPro" id="IPR025259">
    <property type="entry name" value="CCDC34/181"/>
</dbReference>
<reference evidence="4" key="1">
    <citation type="submission" date="2025-08" db="UniProtKB">
        <authorList>
            <consortium name="RefSeq"/>
        </authorList>
    </citation>
    <scope>IDENTIFICATION</scope>
    <source>
        <tissue evidence="4">Testes</tissue>
    </source>
</reference>
<feature type="compositionally biased region" description="Basic residues" evidence="1">
    <location>
        <begin position="260"/>
        <end position="277"/>
    </location>
</feature>
<organism evidence="3 4">
    <name type="scientific">Saccoglossus kowalevskii</name>
    <name type="common">Acorn worm</name>
    <dbReference type="NCBI Taxonomy" id="10224"/>
    <lineage>
        <taxon>Eukaryota</taxon>
        <taxon>Metazoa</taxon>
        <taxon>Hemichordata</taxon>
        <taxon>Enteropneusta</taxon>
        <taxon>Harrimaniidae</taxon>
        <taxon>Saccoglossus</taxon>
    </lineage>
</organism>
<proteinExistence type="predicted"/>
<evidence type="ECO:0000313" key="4">
    <source>
        <dbReference type="RefSeq" id="XP_006816181.1"/>
    </source>
</evidence>
<name>A0ABM0M840_SACKO</name>
<feature type="region of interest" description="Disordered" evidence="1">
    <location>
        <begin position="123"/>
        <end position="230"/>
    </location>
</feature>
<dbReference type="RefSeq" id="XP_006816181.1">
    <property type="nucleotide sequence ID" value="XM_006816118.1"/>
</dbReference>
<keyword evidence="3" id="KW-1185">Reference proteome</keyword>
<feature type="domain" description="Coiled-coil" evidence="2">
    <location>
        <begin position="72"/>
        <end position="251"/>
    </location>
</feature>
<dbReference type="InterPro" id="IPR045323">
    <property type="entry name" value="CCDC34"/>
</dbReference>
<dbReference type="PANTHER" id="PTHR23247:SF2">
    <property type="entry name" value="COILED-COIL DOMAIN-CONTAINING PROTEIN 34"/>
    <property type="match status" value="1"/>
</dbReference>
<evidence type="ECO:0000313" key="3">
    <source>
        <dbReference type="Proteomes" id="UP000694865"/>
    </source>
</evidence>
<dbReference type="Pfam" id="PF13904">
    <property type="entry name" value="CCDC34"/>
    <property type="match status" value="1"/>
</dbReference>
<sequence>MLLDFSLNELTDHQKKALSTVSEQNDVFVATTVVVTKTGYIFLTLNNRPANLTRNIKTPESSISSSDHGNTLSPWEQWLVSKEKEDRLKVKKAMKIEEEKQRQEEEKKKEKEELLKKASGKYKEWSEQKTIQQKVRTKNELRKKRIEEEMQKEEKRKIEEKATEKFQEWTEKKKEAEKERKRKEKEKQAKKEEEEKERRLKAEEKYNEWKDQAKNRPKPQRSSFGYTMGTLTGYYDAGAYPIPSYYNPVPWQPTEVPKSKSSRVKTSRKPRSAKSKKNSVVSEPQSQVKYKTKALQDNLTIWGKHK</sequence>
<dbReference type="Proteomes" id="UP000694865">
    <property type="component" value="Unplaced"/>
</dbReference>
<feature type="region of interest" description="Disordered" evidence="1">
    <location>
        <begin position="245"/>
        <end position="289"/>
    </location>
</feature>
<gene>
    <name evidence="4" type="primary">LOC102804282</name>
</gene>
<protein>
    <submittedName>
        <fullName evidence="4">Coiled-coil domain-containing protein 34-like</fullName>
    </submittedName>
</protein>
<evidence type="ECO:0000256" key="1">
    <source>
        <dbReference type="SAM" id="MobiDB-lite"/>
    </source>
</evidence>
<dbReference type="GeneID" id="102804282"/>
<feature type="compositionally biased region" description="Polar residues" evidence="1">
    <location>
        <begin position="278"/>
        <end position="289"/>
    </location>
</feature>
<feature type="compositionally biased region" description="Basic and acidic residues" evidence="1">
    <location>
        <begin position="137"/>
        <end position="214"/>
    </location>
</feature>
<accession>A0ABM0M840</accession>